<comment type="subcellular location">
    <subcellularLocation>
        <location evidence="1">Endoplasmic reticulum membrane</location>
        <topology evidence="1">Single-pass type II membrane protein</topology>
    </subcellularLocation>
</comment>
<evidence type="ECO:0000256" key="4">
    <source>
        <dbReference type="ARBA" id="ARBA00022824"/>
    </source>
</evidence>
<dbReference type="PANTHER" id="PTHR15351">
    <property type="entry name" value="ERLIN (ER LIPID RAFT ASSOCIATED PROTEIN) HOMOLOG"/>
    <property type="match status" value="1"/>
</dbReference>
<keyword evidence="8" id="KW-0325">Glycoprotein</keyword>
<dbReference type="Pfam" id="PF01145">
    <property type="entry name" value="Band_7"/>
    <property type="match status" value="1"/>
</dbReference>
<evidence type="ECO:0000256" key="1">
    <source>
        <dbReference type="ARBA" id="ARBA00004648"/>
    </source>
</evidence>
<feature type="chain" id="PRO_5030161073" description="Band 7 domain-containing protein" evidence="9">
    <location>
        <begin position="23"/>
        <end position="323"/>
    </location>
</feature>
<dbReference type="PANTHER" id="PTHR15351:SF3">
    <property type="entry name" value="ERLIN"/>
    <property type="match status" value="1"/>
</dbReference>
<keyword evidence="6" id="KW-1133">Transmembrane helix</keyword>
<protein>
    <recommendedName>
        <fullName evidence="10">Band 7 domain-containing protein</fullName>
    </recommendedName>
</protein>
<gene>
    <name evidence="11" type="ORF">CPOL0286_LOCUS10584</name>
</gene>
<accession>A0A6V3ZEX0</accession>
<feature type="signal peptide" evidence="9">
    <location>
        <begin position="1"/>
        <end position="22"/>
    </location>
</feature>
<keyword evidence="5" id="KW-0735">Signal-anchor</keyword>
<dbReference type="InterPro" id="IPR033294">
    <property type="entry name" value="Erlin1/2"/>
</dbReference>
<proteinExistence type="inferred from homology"/>
<feature type="domain" description="Band 7" evidence="10">
    <location>
        <begin position="20"/>
        <end position="186"/>
    </location>
</feature>
<evidence type="ECO:0000256" key="8">
    <source>
        <dbReference type="ARBA" id="ARBA00023180"/>
    </source>
</evidence>
<dbReference type="GO" id="GO:0005789">
    <property type="term" value="C:endoplasmic reticulum membrane"/>
    <property type="evidence" value="ECO:0007669"/>
    <property type="project" value="UniProtKB-SubCell"/>
</dbReference>
<evidence type="ECO:0000313" key="11">
    <source>
        <dbReference type="EMBL" id="CAE2227936.1"/>
    </source>
</evidence>
<dbReference type="SUPFAM" id="SSF117892">
    <property type="entry name" value="Band 7/SPFH domain"/>
    <property type="match status" value="1"/>
</dbReference>
<evidence type="ECO:0000259" key="10">
    <source>
        <dbReference type="SMART" id="SM00244"/>
    </source>
</evidence>
<reference evidence="11" key="1">
    <citation type="submission" date="2021-01" db="EMBL/GenBank/DDBJ databases">
        <authorList>
            <person name="Corre E."/>
            <person name="Pelletier E."/>
            <person name="Niang G."/>
            <person name="Scheremetjew M."/>
            <person name="Finn R."/>
            <person name="Kale V."/>
            <person name="Holt S."/>
            <person name="Cochrane G."/>
            <person name="Meng A."/>
            <person name="Brown T."/>
            <person name="Cohen L."/>
        </authorList>
    </citation>
    <scope>NUCLEOTIDE SEQUENCE</scope>
    <source>
        <strain evidence="11">UIO037</strain>
    </source>
</reference>
<evidence type="ECO:0000256" key="7">
    <source>
        <dbReference type="ARBA" id="ARBA00023136"/>
    </source>
</evidence>
<keyword evidence="3" id="KW-0812">Transmembrane</keyword>
<keyword evidence="9" id="KW-0732">Signal</keyword>
<dbReference type="InterPro" id="IPR001107">
    <property type="entry name" value="Band_7"/>
</dbReference>
<evidence type="ECO:0000256" key="9">
    <source>
        <dbReference type="SAM" id="SignalP"/>
    </source>
</evidence>
<evidence type="ECO:0000256" key="2">
    <source>
        <dbReference type="ARBA" id="ARBA00008164"/>
    </source>
</evidence>
<dbReference type="GO" id="GO:0015485">
    <property type="term" value="F:cholesterol binding"/>
    <property type="evidence" value="ECO:0007669"/>
    <property type="project" value="TreeGrafter"/>
</dbReference>
<dbReference type="GO" id="GO:0031625">
    <property type="term" value="F:ubiquitin protein ligase binding"/>
    <property type="evidence" value="ECO:0007669"/>
    <property type="project" value="InterPro"/>
</dbReference>
<name>A0A6V3ZEX0_9EUKA</name>
<evidence type="ECO:0000256" key="3">
    <source>
        <dbReference type="ARBA" id="ARBA00022692"/>
    </source>
</evidence>
<dbReference type="GO" id="GO:0032933">
    <property type="term" value="P:SREBP signaling pathway"/>
    <property type="evidence" value="ECO:0007669"/>
    <property type="project" value="TreeGrafter"/>
</dbReference>
<organism evidence="11">
    <name type="scientific">Prymnesium polylepis</name>
    <dbReference type="NCBI Taxonomy" id="72548"/>
    <lineage>
        <taxon>Eukaryota</taxon>
        <taxon>Haptista</taxon>
        <taxon>Haptophyta</taxon>
        <taxon>Prymnesiophyceae</taxon>
        <taxon>Prymnesiales</taxon>
        <taxon>Prymnesiaceae</taxon>
        <taxon>Prymnesium</taxon>
    </lineage>
</organism>
<evidence type="ECO:0000256" key="6">
    <source>
        <dbReference type="ARBA" id="ARBA00022989"/>
    </source>
</evidence>
<dbReference type="AlphaFoldDB" id="A0A6V3ZEX0"/>
<dbReference type="EMBL" id="HBKO01023410">
    <property type="protein sequence ID" value="CAE2227936.1"/>
    <property type="molecule type" value="Transcribed_RNA"/>
</dbReference>
<sequence>MSLITLATSGAVMALLAPLAGLHRIPEGHVGVYWRGGALLDRVTPPGFHMMTPLITSYAPVQVTVQTDKVKDIPCGTSSGTVIHFDKIEVVNQLTASAVHAVVKNYTTDYDKTWIFDKIHHEINQFCSQHTLQEVYIDKFDTLDETLKEILQRDIDQWAPGLNIISIRVTKPRVPPGIQKNYEQIESEKTRLKVAEQTQRLVEKEAETERKRAVIEAEKVAMVRAIGLNLTLAEKMNEQQIADVQNRMETARVRAEADAEFYRAQKEAEANRLRLTPEVIALETARALANNTKVYFGERIPSMFADNQLVQGAGAVSGQRAAP</sequence>
<dbReference type="SMART" id="SM00244">
    <property type="entry name" value="PHB"/>
    <property type="match status" value="1"/>
</dbReference>
<keyword evidence="7" id="KW-0472">Membrane</keyword>
<dbReference type="InterPro" id="IPR036013">
    <property type="entry name" value="Band_7/SPFH_dom_sf"/>
</dbReference>
<keyword evidence="4" id="KW-0256">Endoplasmic reticulum</keyword>
<dbReference type="CDD" id="cd03406">
    <property type="entry name" value="SPFH_like_u3"/>
    <property type="match status" value="1"/>
</dbReference>
<evidence type="ECO:0000256" key="5">
    <source>
        <dbReference type="ARBA" id="ARBA00022968"/>
    </source>
</evidence>
<comment type="similarity">
    <text evidence="2">Belongs to the band 7/mec-2 family.</text>
</comment>